<comment type="caution">
    <text evidence="5">The sequence shown here is derived from an EMBL/GenBank/DDBJ whole genome shotgun (WGS) entry which is preliminary data.</text>
</comment>
<dbReference type="InterPro" id="IPR011991">
    <property type="entry name" value="ArsR-like_HTH"/>
</dbReference>
<protein>
    <submittedName>
        <fullName evidence="5">AsnC family transcriptional regulator</fullName>
    </submittedName>
</protein>
<dbReference type="Pfam" id="PF01037">
    <property type="entry name" value="AsnC_trans_reg"/>
    <property type="match status" value="1"/>
</dbReference>
<keyword evidence="1" id="KW-0805">Transcription regulation</keyword>
<keyword evidence="6" id="KW-1185">Reference proteome</keyword>
<dbReference type="PRINTS" id="PR00033">
    <property type="entry name" value="HTHASNC"/>
</dbReference>
<sequence>MITLDRTDKRILEELQKDGSLSNLELAEKVGLSPSPCSRRVKHLEDTGVIVGKAVLLNAETLGLNLTAIIQVSMDRHTPDRFENFDRTLEMCSEVVSCSLITGQAADYLVEVVVTDMAQYQEFLLNKLTTIPGVTGVHSSFVLRKVINRTSIPLDHLK</sequence>
<dbReference type="InterPro" id="IPR011008">
    <property type="entry name" value="Dimeric_a/b-barrel"/>
</dbReference>
<dbReference type="Pfam" id="PF13412">
    <property type="entry name" value="HTH_24"/>
    <property type="match status" value="1"/>
</dbReference>
<dbReference type="Gene3D" id="1.10.10.10">
    <property type="entry name" value="Winged helix-like DNA-binding domain superfamily/Winged helix DNA-binding domain"/>
    <property type="match status" value="1"/>
</dbReference>
<organism evidence="5 6">
    <name type="scientific">Litoribrevibacter albus</name>
    <dbReference type="NCBI Taxonomy" id="1473156"/>
    <lineage>
        <taxon>Bacteria</taxon>
        <taxon>Pseudomonadati</taxon>
        <taxon>Pseudomonadota</taxon>
        <taxon>Gammaproteobacteria</taxon>
        <taxon>Oceanospirillales</taxon>
        <taxon>Oceanospirillaceae</taxon>
        <taxon>Litoribrevibacter</taxon>
    </lineage>
</organism>
<reference evidence="5" key="2">
    <citation type="submission" date="2023-01" db="EMBL/GenBank/DDBJ databases">
        <title>Draft genome sequence of Litoribrevibacter albus strain NBRC 110071.</title>
        <authorList>
            <person name="Sun Q."/>
            <person name="Mori K."/>
        </authorList>
    </citation>
    <scope>NUCLEOTIDE SEQUENCE</scope>
    <source>
        <strain evidence="5">NBRC 110071</strain>
    </source>
</reference>
<dbReference type="Proteomes" id="UP001161389">
    <property type="component" value="Unassembled WGS sequence"/>
</dbReference>
<dbReference type="GO" id="GO:0043565">
    <property type="term" value="F:sequence-specific DNA binding"/>
    <property type="evidence" value="ECO:0007669"/>
    <property type="project" value="InterPro"/>
</dbReference>
<evidence type="ECO:0000256" key="1">
    <source>
        <dbReference type="ARBA" id="ARBA00023015"/>
    </source>
</evidence>
<dbReference type="SMART" id="SM00344">
    <property type="entry name" value="HTH_ASNC"/>
    <property type="match status" value="1"/>
</dbReference>
<dbReference type="AlphaFoldDB" id="A0AA37S8U3"/>
<evidence type="ECO:0000313" key="6">
    <source>
        <dbReference type="Proteomes" id="UP001161389"/>
    </source>
</evidence>
<proteinExistence type="predicted"/>
<dbReference type="PROSITE" id="PS50956">
    <property type="entry name" value="HTH_ASNC_2"/>
    <property type="match status" value="1"/>
</dbReference>
<dbReference type="GO" id="GO:0005829">
    <property type="term" value="C:cytosol"/>
    <property type="evidence" value="ECO:0007669"/>
    <property type="project" value="TreeGrafter"/>
</dbReference>
<dbReference type="SUPFAM" id="SSF54909">
    <property type="entry name" value="Dimeric alpha+beta barrel"/>
    <property type="match status" value="1"/>
</dbReference>
<dbReference type="GO" id="GO:0043200">
    <property type="term" value="P:response to amino acid"/>
    <property type="evidence" value="ECO:0007669"/>
    <property type="project" value="TreeGrafter"/>
</dbReference>
<dbReference type="InterPro" id="IPR036388">
    <property type="entry name" value="WH-like_DNA-bd_sf"/>
</dbReference>
<dbReference type="CDD" id="cd00090">
    <property type="entry name" value="HTH_ARSR"/>
    <property type="match status" value="1"/>
</dbReference>
<keyword evidence="3" id="KW-0804">Transcription</keyword>
<accession>A0AA37S8U3</accession>
<gene>
    <name evidence="5" type="ORF">GCM10007876_07960</name>
</gene>
<dbReference type="InterPro" id="IPR019885">
    <property type="entry name" value="Tscrpt_reg_HTH_AsnC-type_CS"/>
</dbReference>
<dbReference type="EMBL" id="BSNM01000003">
    <property type="protein sequence ID" value="GLQ30318.1"/>
    <property type="molecule type" value="Genomic_DNA"/>
</dbReference>
<reference evidence="5" key="1">
    <citation type="journal article" date="2014" name="Int. J. Syst. Evol. Microbiol.">
        <title>Complete genome sequence of Corynebacterium casei LMG S-19264T (=DSM 44701T), isolated from a smear-ripened cheese.</title>
        <authorList>
            <consortium name="US DOE Joint Genome Institute (JGI-PGF)"/>
            <person name="Walter F."/>
            <person name="Albersmeier A."/>
            <person name="Kalinowski J."/>
            <person name="Ruckert C."/>
        </authorList>
    </citation>
    <scope>NUCLEOTIDE SEQUENCE</scope>
    <source>
        <strain evidence="5">NBRC 110071</strain>
    </source>
</reference>
<dbReference type="GO" id="GO:0006355">
    <property type="term" value="P:regulation of DNA-templated transcription"/>
    <property type="evidence" value="ECO:0007669"/>
    <property type="project" value="UniProtKB-ARBA"/>
</dbReference>
<dbReference type="PANTHER" id="PTHR30154">
    <property type="entry name" value="LEUCINE-RESPONSIVE REGULATORY PROTEIN"/>
    <property type="match status" value="1"/>
</dbReference>
<dbReference type="InterPro" id="IPR019888">
    <property type="entry name" value="Tscrpt_reg_AsnC-like"/>
</dbReference>
<evidence type="ECO:0000313" key="5">
    <source>
        <dbReference type="EMBL" id="GLQ30318.1"/>
    </source>
</evidence>
<feature type="domain" description="HTH asnC-type" evidence="4">
    <location>
        <begin position="4"/>
        <end position="65"/>
    </location>
</feature>
<evidence type="ECO:0000256" key="2">
    <source>
        <dbReference type="ARBA" id="ARBA00023125"/>
    </source>
</evidence>
<dbReference type="FunFam" id="1.10.10.10:FF:000186">
    <property type="entry name" value="AsnC family transcriptional regulator"/>
    <property type="match status" value="1"/>
</dbReference>
<dbReference type="Gene3D" id="3.30.70.920">
    <property type="match status" value="1"/>
</dbReference>
<name>A0AA37S8U3_9GAMM</name>
<dbReference type="InterPro" id="IPR036390">
    <property type="entry name" value="WH_DNA-bd_sf"/>
</dbReference>
<dbReference type="InterPro" id="IPR000485">
    <property type="entry name" value="AsnC-type_HTH_dom"/>
</dbReference>
<dbReference type="PROSITE" id="PS00519">
    <property type="entry name" value="HTH_ASNC_1"/>
    <property type="match status" value="1"/>
</dbReference>
<evidence type="ECO:0000259" key="4">
    <source>
        <dbReference type="PROSITE" id="PS50956"/>
    </source>
</evidence>
<keyword evidence="2" id="KW-0238">DNA-binding</keyword>
<evidence type="ECO:0000256" key="3">
    <source>
        <dbReference type="ARBA" id="ARBA00023163"/>
    </source>
</evidence>
<dbReference type="PANTHER" id="PTHR30154:SF34">
    <property type="entry name" value="TRANSCRIPTIONAL REGULATOR AZLB"/>
    <property type="match status" value="1"/>
</dbReference>
<dbReference type="InterPro" id="IPR019887">
    <property type="entry name" value="Tscrpt_reg_AsnC/Lrp_C"/>
</dbReference>
<dbReference type="SUPFAM" id="SSF46785">
    <property type="entry name" value="Winged helix' DNA-binding domain"/>
    <property type="match status" value="1"/>
</dbReference>